<accession>A0A9D1LNX8</accession>
<feature type="binding site" evidence="8">
    <location>
        <position position="396"/>
    </location>
    <ligand>
        <name>[4Fe-4S] cluster</name>
        <dbReference type="ChEBI" id="CHEBI:49883"/>
        <label>2</label>
    </ligand>
</feature>
<feature type="binding site" evidence="8">
    <location>
        <position position="357"/>
    </location>
    <ligand>
        <name>[4Fe-4S] cluster</name>
        <dbReference type="ChEBI" id="CHEBI:49883"/>
        <label>1</label>
    </ligand>
</feature>
<dbReference type="InterPro" id="IPR026902">
    <property type="entry name" value="RnfC_N"/>
</dbReference>
<dbReference type="Proteomes" id="UP000824070">
    <property type="component" value="Unassembled WGS sequence"/>
</dbReference>
<keyword evidence="7 8" id="KW-0411">Iron-sulfur</keyword>
<dbReference type="Pfam" id="PF13237">
    <property type="entry name" value="Fer4_10"/>
    <property type="match status" value="1"/>
</dbReference>
<dbReference type="NCBIfam" id="TIGR01945">
    <property type="entry name" value="rnfC"/>
    <property type="match status" value="1"/>
</dbReference>
<feature type="binding site" evidence="8">
    <location>
        <position position="393"/>
    </location>
    <ligand>
        <name>[4Fe-4S] cluster</name>
        <dbReference type="ChEBI" id="CHEBI:49883"/>
        <label>2</label>
    </ligand>
</feature>
<evidence type="ECO:0000256" key="4">
    <source>
        <dbReference type="ARBA" id="ARBA00022737"/>
    </source>
</evidence>
<evidence type="ECO:0000259" key="9">
    <source>
        <dbReference type="PROSITE" id="PS51379"/>
    </source>
</evidence>
<dbReference type="Gene3D" id="3.10.20.600">
    <property type="match status" value="1"/>
</dbReference>
<feature type="binding site" evidence="8">
    <location>
        <position position="361"/>
    </location>
    <ligand>
        <name>[4Fe-4S] cluster</name>
        <dbReference type="ChEBI" id="CHEBI:49883"/>
        <label>2</label>
    </ligand>
</feature>
<evidence type="ECO:0000313" key="10">
    <source>
        <dbReference type="EMBL" id="HIU45318.1"/>
    </source>
</evidence>
<comment type="cofactor">
    <cofactor evidence="8">
        <name>[4Fe-4S] cluster</name>
        <dbReference type="ChEBI" id="CHEBI:49883"/>
    </cofactor>
    <text evidence="8">Binds 2 [4Fe-4S] clusters per subunit.</text>
</comment>
<feature type="binding site" evidence="8">
    <location>
        <position position="354"/>
    </location>
    <ligand>
        <name>[4Fe-4S] cluster</name>
        <dbReference type="ChEBI" id="CHEBI:49883"/>
        <label>1</label>
    </ligand>
</feature>
<reference evidence="10" key="2">
    <citation type="journal article" date="2021" name="PeerJ">
        <title>Extensive microbial diversity within the chicken gut microbiome revealed by metagenomics and culture.</title>
        <authorList>
            <person name="Gilroy R."/>
            <person name="Ravi A."/>
            <person name="Getino M."/>
            <person name="Pursley I."/>
            <person name="Horton D.L."/>
            <person name="Alikhan N.F."/>
            <person name="Baker D."/>
            <person name="Gharbi K."/>
            <person name="Hall N."/>
            <person name="Watson M."/>
            <person name="Adriaenssens E.M."/>
            <person name="Foster-Nyarko E."/>
            <person name="Jarju S."/>
            <person name="Secka A."/>
            <person name="Antonio M."/>
            <person name="Oren A."/>
            <person name="Chaudhuri R.R."/>
            <person name="La Ragione R."/>
            <person name="Hildebrand F."/>
            <person name="Pallen M.J."/>
        </authorList>
    </citation>
    <scope>NUCLEOTIDE SEQUENCE</scope>
    <source>
        <strain evidence="10">ChiGjej1B1-22543</strain>
    </source>
</reference>
<name>A0A9D1LNX8_9FIRM</name>
<comment type="subcellular location">
    <subcellularLocation>
        <location evidence="8">Cell membrane</location>
        <topology evidence="8">Peripheral membrane protein</topology>
    </subcellularLocation>
</comment>
<dbReference type="Pfam" id="PF01512">
    <property type="entry name" value="Complex1_51K"/>
    <property type="match status" value="1"/>
</dbReference>
<dbReference type="EC" id="7.-.-.-" evidence="8"/>
<keyword evidence="5 8" id="KW-0249">Electron transport</keyword>
<proteinExistence type="inferred from homology"/>
<reference evidence="10" key="1">
    <citation type="submission" date="2020-10" db="EMBL/GenBank/DDBJ databases">
        <authorList>
            <person name="Gilroy R."/>
        </authorList>
    </citation>
    <scope>NUCLEOTIDE SEQUENCE</scope>
    <source>
        <strain evidence="10">ChiGjej1B1-22543</strain>
    </source>
</reference>
<dbReference type="InterPro" id="IPR019554">
    <property type="entry name" value="Soluble_ligand-bd"/>
</dbReference>
<dbReference type="Gene3D" id="3.30.70.20">
    <property type="match status" value="1"/>
</dbReference>
<evidence type="ECO:0000256" key="7">
    <source>
        <dbReference type="ARBA" id="ARBA00023014"/>
    </source>
</evidence>
<protein>
    <recommendedName>
        <fullName evidence="8">Ion-translocating oxidoreductase complex subunit C</fullName>
        <ecNumber evidence="8">7.-.-.-</ecNumber>
    </recommendedName>
    <alternativeName>
        <fullName evidence="8">Rnf electron transport complex subunit C</fullName>
    </alternativeName>
</protein>
<evidence type="ECO:0000256" key="1">
    <source>
        <dbReference type="ARBA" id="ARBA00022448"/>
    </source>
</evidence>
<keyword evidence="8" id="KW-0472">Membrane</keyword>
<dbReference type="Pfam" id="PF10531">
    <property type="entry name" value="SLBB"/>
    <property type="match status" value="1"/>
</dbReference>
<dbReference type="InterPro" id="IPR037225">
    <property type="entry name" value="Nuo51_FMN-bd_sf"/>
</dbReference>
<dbReference type="PROSITE" id="PS00198">
    <property type="entry name" value="4FE4S_FER_1"/>
    <property type="match status" value="1"/>
</dbReference>
<evidence type="ECO:0000313" key="11">
    <source>
        <dbReference type="Proteomes" id="UP000824070"/>
    </source>
</evidence>
<dbReference type="Gene3D" id="3.40.50.11540">
    <property type="entry name" value="NADH-ubiquinone oxidoreductase 51kDa subunit"/>
    <property type="match status" value="1"/>
</dbReference>
<dbReference type="InterPro" id="IPR017896">
    <property type="entry name" value="4Fe4S_Fe-S-bd"/>
</dbReference>
<feature type="binding site" evidence="8">
    <location>
        <position position="390"/>
    </location>
    <ligand>
        <name>[4Fe-4S] cluster</name>
        <dbReference type="ChEBI" id="CHEBI:49883"/>
        <label>2</label>
    </ligand>
</feature>
<dbReference type="SUPFAM" id="SSF142019">
    <property type="entry name" value="Nqo1 FMN-binding domain-like"/>
    <property type="match status" value="1"/>
</dbReference>
<gene>
    <name evidence="8" type="primary">rnfC</name>
    <name evidence="10" type="ORF">IAC52_03360</name>
</gene>
<dbReference type="InterPro" id="IPR017900">
    <property type="entry name" value="4Fe4S_Fe_S_CS"/>
</dbReference>
<comment type="subunit">
    <text evidence="8">The complex is composed of six subunits: RnfA, RnfB, RnfC, RnfD, RnfE and RnfG.</text>
</comment>
<dbReference type="Pfam" id="PF13375">
    <property type="entry name" value="RnfC_N"/>
    <property type="match status" value="1"/>
</dbReference>
<organism evidence="10 11">
    <name type="scientific">Candidatus Alloenteromonas pullicola</name>
    <dbReference type="NCBI Taxonomy" id="2840784"/>
    <lineage>
        <taxon>Bacteria</taxon>
        <taxon>Bacillati</taxon>
        <taxon>Bacillota</taxon>
        <taxon>Bacillota incertae sedis</taxon>
        <taxon>Candidatus Alloenteromonas</taxon>
    </lineage>
</organism>
<comment type="function">
    <text evidence="8">Part of a membrane-bound complex that couples electron transfer with translocation of ions across the membrane.</text>
</comment>
<keyword evidence="2 8" id="KW-0004">4Fe-4S</keyword>
<keyword evidence="1 8" id="KW-0813">Transport</keyword>
<evidence type="ECO:0000256" key="3">
    <source>
        <dbReference type="ARBA" id="ARBA00022723"/>
    </source>
</evidence>
<keyword evidence="4 8" id="KW-0677">Repeat</keyword>
<feature type="domain" description="4Fe-4S ferredoxin-type" evidence="9">
    <location>
        <begin position="342"/>
        <end position="373"/>
    </location>
</feature>
<dbReference type="AlphaFoldDB" id="A0A9D1LNX8"/>
<dbReference type="GO" id="GO:0051539">
    <property type="term" value="F:4 iron, 4 sulfur cluster binding"/>
    <property type="evidence" value="ECO:0007669"/>
    <property type="project" value="UniProtKB-KW"/>
</dbReference>
<dbReference type="GO" id="GO:0009055">
    <property type="term" value="F:electron transfer activity"/>
    <property type="evidence" value="ECO:0007669"/>
    <property type="project" value="InterPro"/>
</dbReference>
<keyword evidence="6 8" id="KW-0408">Iron</keyword>
<dbReference type="EMBL" id="DVMV01000023">
    <property type="protein sequence ID" value="HIU45318.1"/>
    <property type="molecule type" value="Genomic_DNA"/>
</dbReference>
<sequence>MSLLATIKLPSPNYIFLATENARAKQTEIFVKEGDRVLLGQVVGMRHGGYFDQPIHSSVSGTYVGLEKHYHRSGKLVDFIKIKNDFKDEFDPSIKDRTDEEIAKLTRKDFAKILKDTALVGLGGSSFPTYIKLSTDKKIDTILINAIECEPFISADKRLMMEDSEEVIAGIRLLMMAFDCHNAKICIKRKHHELISLYKELLRRYPDSGISVCPVGNFYPQGWEVAMIKSATGIQVETGHLPAEYGIANFNVSTAAGVYESVKHNCSVYERLVSVGGDGINYPSNFRVRIGTPAKELIDACGGYKDPEKEKVFILGGPMMGASLPSDDCILTKTVTSIIVMDKQEEDENPCIRCGSCVLSCPVELEPVSIMNSVKAVDKEGIKKLNPGKCIECGLCSYVCTSHIRVSDYVKRAKMLAKLK</sequence>
<dbReference type="PANTHER" id="PTHR43034:SF2">
    <property type="entry name" value="ION-TRANSLOCATING OXIDOREDUCTASE COMPLEX SUBUNIT C"/>
    <property type="match status" value="1"/>
</dbReference>
<feature type="binding site" evidence="8">
    <location>
        <position position="351"/>
    </location>
    <ligand>
        <name>[4Fe-4S] cluster</name>
        <dbReference type="ChEBI" id="CHEBI:49883"/>
        <label>1</label>
    </ligand>
</feature>
<dbReference type="HAMAP" id="MF_00461">
    <property type="entry name" value="RsxC_RnfC"/>
    <property type="match status" value="1"/>
</dbReference>
<dbReference type="GO" id="GO:0022900">
    <property type="term" value="P:electron transport chain"/>
    <property type="evidence" value="ECO:0007669"/>
    <property type="project" value="UniProtKB-UniRule"/>
</dbReference>
<dbReference type="InterPro" id="IPR011538">
    <property type="entry name" value="Nuo51_FMN-bd"/>
</dbReference>
<feature type="domain" description="4Fe-4S ferredoxin-type" evidence="9">
    <location>
        <begin position="381"/>
        <end position="409"/>
    </location>
</feature>
<keyword evidence="8" id="KW-1278">Translocase</keyword>
<dbReference type="PANTHER" id="PTHR43034">
    <property type="entry name" value="ION-TRANSLOCATING OXIDOREDUCTASE COMPLEX SUBUNIT C"/>
    <property type="match status" value="1"/>
</dbReference>
<comment type="caution">
    <text evidence="10">The sequence shown here is derived from an EMBL/GenBank/DDBJ whole genome shotgun (WGS) entry which is preliminary data.</text>
</comment>
<evidence type="ECO:0000256" key="8">
    <source>
        <dbReference type="HAMAP-Rule" id="MF_00461"/>
    </source>
</evidence>
<evidence type="ECO:0000256" key="5">
    <source>
        <dbReference type="ARBA" id="ARBA00022982"/>
    </source>
</evidence>
<dbReference type="PROSITE" id="PS51379">
    <property type="entry name" value="4FE4S_FER_2"/>
    <property type="match status" value="2"/>
</dbReference>
<dbReference type="GO" id="GO:0046872">
    <property type="term" value="F:metal ion binding"/>
    <property type="evidence" value="ECO:0007669"/>
    <property type="project" value="UniProtKB-KW"/>
</dbReference>
<dbReference type="SUPFAM" id="SSF46548">
    <property type="entry name" value="alpha-helical ferredoxin"/>
    <property type="match status" value="1"/>
</dbReference>
<keyword evidence="8" id="KW-1003">Cell membrane</keyword>
<comment type="similarity">
    <text evidence="8">Belongs to the 4Fe4S bacterial-type ferredoxin family. RnfC subfamily.</text>
</comment>
<feature type="binding site" evidence="8">
    <location>
        <position position="400"/>
    </location>
    <ligand>
        <name>[4Fe-4S] cluster</name>
        <dbReference type="ChEBI" id="CHEBI:49883"/>
        <label>1</label>
    </ligand>
</feature>
<keyword evidence="3 8" id="KW-0479">Metal-binding</keyword>
<dbReference type="GO" id="GO:0005886">
    <property type="term" value="C:plasma membrane"/>
    <property type="evidence" value="ECO:0007669"/>
    <property type="project" value="UniProtKB-SubCell"/>
</dbReference>
<dbReference type="InterPro" id="IPR010208">
    <property type="entry name" value="Ion_transpt_RnfC/RsxC"/>
</dbReference>
<evidence type="ECO:0000256" key="2">
    <source>
        <dbReference type="ARBA" id="ARBA00022485"/>
    </source>
</evidence>
<evidence type="ECO:0000256" key="6">
    <source>
        <dbReference type="ARBA" id="ARBA00023004"/>
    </source>
</evidence>